<dbReference type="InterPro" id="IPR046673">
    <property type="entry name" value="ToxA_N"/>
</dbReference>
<dbReference type="Pfam" id="PF20178">
    <property type="entry name" value="ToxA_N"/>
    <property type="match status" value="1"/>
</dbReference>
<accession>A0A2C5WBI1</accession>
<comment type="caution">
    <text evidence="2">The sequence shown here is derived from an EMBL/GenBank/DDBJ whole genome shotgun (WGS) entry which is preliminary data.</text>
</comment>
<organism evidence="2 3">
    <name type="scientific">Pseudomonas putida</name>
    <name type="common">Arthrobacter siderocapsulatus</name>
    <dbReference type="NCBI Taxonomy" id="303"/>
    <lineage>
        <taxon>Bacteria</taxon>
        <taxon>Pseudomonadati</taxon>
        <taxon>Pseudomonadota</taxon>
        <taxon>Gammaproteobacteria</taxon>
        <taxon>Pseudomonadales</taxon>
        <taxon>Pseudomonadaceae</taxon>
        <taxon>Pseudomonas</taxon>
    </lineage>
</organism>
<feature type="domain" description="Dermonecrotic toxin N-terminal" evidence="1">
    <location>
        <begin position="445"/>
        <end position="613"/>
    </location>
</feature>
<gene>
    <name evidence="2" type="ORF">CRX57_20675</name>
</gene>
<proteinExistence type="predicted"/>
<protein>
    <recommendedName>
        <fullName evidence="1">Dermonecrotic toxin N-terminal domain-containing protein</fullName>
    </recommendedName>
</protein>
<dbReference type="AlphaFoldDB" id="A0A2C5WBI1"/>
<dbReference type="Proteomes" id="UP000222460">
    <property type="component" value="Unassembled WGS sequence"/>
</dbReference>
<dbReference type="RefSeq" id="WP_098967248.1">
    <property type="nucleotide sequence ID" value="NZ_PDKZ01000002.1"/>
</dbReference>
<sequence>MDKLYKSLMRGSEGAEITWRAEWVKAAAAQNDLFAIVEAIPTVRQIARQALQQELQQRQKNIDIDNVYINITDQSNEIERRPSGKLSEVLLHCLDNNVLPSYLAGGGDGVFHLPDTVGEQMRVKGFSIIEAEEAITYTLRNLESSLRSEMTKYWAAPVKVATTEKTGLTNKQALQQAYNVVLTAELSLKAMAGFLDHGMATRYCYLLNLENGAGAYNVVVSPESDSRTSLVPGFVLDNSMRADPQMKLLNEPTGYVIHTPGNGFEYFARNLDVHATLLARVSASGSKIAFPKATQSVSAHCVDAYLKGQLETLASLMRDRKGQTRAFSRVLQDNQMLSVMRADIGRRFDQVQAELKRTEWPLWLKNGGNTLQQRYVELEHSMEKYHSDYRVVFDRCFSFKDYVLRCFSEWAMSALGEQLEAETIKVRSVHKMQLGGRTLEQVDNRTLTEFIIFGLHDEGYKAEISLTGMPPGSKLSAAALEQWLNNINVRSQFVSSLSADPSPEFAQAYRDHLHSNIEFALFVARHSGIFSETEAKVIERALAGDSSVSIRGLKLSLQIPGPALKGVMVFQAPETRNYLVYLITPAGKSVFMTFADAFALNKWFESAMTADRQYAASLIHPDYLHDAGSLRGASRHSTHYLYKLDTQYSDLFPNGTAPLLNDVKVAYQSELALHKTIAPAPYRYLGIEPRKRYARLNTELKALSTVEARDNAFPSFERFTHDAVKQNLESLLRSRGRNIEINPDQIIVQTDDFQKSVTDLLIEGLSFEAANPAYPSKYDPRYFLTDGHPAIDQLDIRDLSSLSKTFRPGDRYTEMLNTDYLDGKHPGYAFKRAVHAKKIRCQMHYDLLSNYIDGRFGSDIFLALQRVVGNLKEDVYHYPINDSSAEGDEGLYEFNIGKTGLTKSRDRTVAGVYILRMNILGQFHDWLYTPDAPDGVAYRPINDFIPSIRFQYGPMRDYYFDRVAIVDQKVINDYFDDLAASGKPLPPVKTQERAKLNNLFTFHDRRVRRALSDIDERTTSLKEVIAGLVYDGLIKVVNVISLAVPPIGSVAVAVQMMKSVYDGAQAQRRGDYSAALGYGADALIGLFTLGQAATAGASAEVIKQVTNVQRSFLGLVDDARSAAQFVAEAAGHKAADQQLIDFFTELMKDRATSISQTIVR</sequence>
<evidence type="ECO:0000313" key="2">
    <source>
        <dbReference type="EMBL" id="PHH42506.1"/>
    </source>
</evidence>
<reference evidence="3" key="1">
    <citation type="submission" date="2017-10" db="EMBL/GenBank/DDBJ databases">
        <title>FDA dAtabase for Regulatory Grade micrObial Sequences (FDA-ARGOS): Supporting development and validation of Infectious Disease Dx tests.</title>
        <authorList>
            <person name="Goldberg B."/>
            <person name="Campos J."/>
            <person name="Tallon L."/>
            <person name="Sadzewicz L."/>
            <person name="Ott S."/>
            <person name="Zhao X."/>
            <person name="Nagaraj S."/>
            <person name="Vavikolanu K."/>
            <person name="Aluvathingal J."/>
            <person name="Nadendla S."/>
            <person name="Geyer C."/>
            <person name="Sichtig H."/>
        </authorList>
    </citation>
    <scope>NUCLEOTIDE SEQUENCE [LARGE SCALE GENOMIC DNA]</scope>
    <source>
        <strain evidence="3">FDAARGOS_376</strain>
    </source>
</reference>
<evidence type="ECO:0000313" key="3">
    <source>
        <dbReference type="Proteomes" id="UP000222460"/>
    </source>
</evidence>
<evidence type="ECO:0000259" key="1">
    <source>
        <dbReference type="Pfam" id="PF20178"/>
    </source>
</evidence>
<dbReference type="EMBL" id="PDKZ01000002">
    <property type="protein sequence ID" value="PHH42506.1"/>
    <property type="molecule type" value="Genomic_DNA"/>
</dbReference>
<name>A0A2C5WBI1_PSEPU</name>